<feature type="compositionally biased region" description="Basic and acidic residues" evidence="1">
    <location>
        <begin position="85"/>
        <end position="101"/>
    </location>
</feature>
<evidence type="ECO:0000313" key="3">
    <source>
        <dbReference type="Proteomes" id="UP000222531"/>
    </source>
</evidence>
<accession>A0A2G1XI22</accession>
<dbReference type="OrthoDB" id="3872225at2"/>
<sequence>MRHAVPVRRTRRRQAVVGAAAVVILGATALPVLIHAATTAGNATEDRPANASSSRQRTHDAAEGRHHDASGDGTDGEETTTGQDGQKDGEKTKGDERKPSGDAHSPSGSATGGTTTPGPTLAAASPTCDRDQLGQGSGSVGAADDHGRVYGVFRVVNVSRTVCTVGGPGEVTARPKGSAESTRVSVVDHTAGDAAAGLPDPATEPSQVILQPGQAYEVKFAWVPAAGGGPSGCAKPAPATPAPLASPSAAPGSGTAAAGGKPQANAPAPSSPPASVVLSHTPDVGEPKAVDTTIPNACAGTIYRTGPLATTTPTS</sequence>
<proteinExistence type="predicted"/>
<protein>
    <recommendedName>
        <fullName evidence="4">DUF4232 domain-containing protein</fullName>
    </recommendedName>
</protein>
<feature type="compositionally biased region" description="Basic and acidic residues" evidence="1">
    <location>
        <begin position="57"/>
        <end position="70"/>
    </location>
</feature>
<evidence type="ECO:0000313" key="2">
    <source>
        <dbReference type="EMBL" id="PHQ50870.1"/>
    </source>
</evidence>
<keyword evidence="3" id="KW-1185">Reference proteome</keyword>
<feature type="compositionally biased region" description="Low complexity" evidence="1">
    <location>
        <begin position="234"/>
        <end position="268"/>
    </location>
</feature>
<feature type="region of interest" description="Disordered" evidence="1">
    <location>
        <begin position="229"/>
        <end position="292"/>
    </location>
</feature>
<gene>
    <name evidence="2" type="ORF">BLA24_17045</name>
</gene>
<feature type="region of interest" description="Disordered" evidence="1">
    <location>
        <begin position="42"/>
        <end position="145"/>
    </location>
</feature>
<reference evidence="2 3" key="1">
    <citation type="journal article" date="2017" name="Biochemistry">
        <title>Identification of the Biosynthetic Pathway for the Antibiotic Bicyclomycin.</title>
        <authorList>
            <person name="Patteson J."/>
            <person name="Cai W."/>
            <person name="Johnson R.A."/>
            <person name="Santa Maria K."/>
            <person name="Li B."/>
        </authorList>
    </citation>
    <scope>NUCLEOTIDE SEQUENCE [LARGE SCALE GENOMIC DNA]</scope>
    <source>
        <strain evidence="2 3">ATCC 21532</strain>
    </source>
</reference>
<dbReference type="EMBL" id="NHZO01000148">
    <property type="protein sequence ID" value="PHQ50870.1"/>
    <property type="molecule type" value="Genomic_DNA"/>
</dbReference>
<name>A0A2G1XI22_STRCJ</name>
<comment type="caution">
    <text evidence="2">The sequence shown here is derived from an EMBL/GenBank/DDBJ whole genome shotgun (WGS) entry which is preliminary data.</text>
</comment>
<organism evidence="2 3">
    <name type="scientific">Streptomyces cinnamoneus</name>
    <name type="common">Streptoverticillium cinnamoneum</name>
    <dbReference type="NCBI Taxonomy" id="53446"/>
    <lineage>
        <taxon>Bacteria</taxon>
        <taxon>Bacillati</taxon>
        <taxon>Actinomycetota</taxon>
        <taxon>Actinomycetes</taxon>
        <taxon>Kitasatosporales</taxon>
        <taxon>Streptomycetaceae</taxon>
        <taxon>Streptomyces</taxon>
        <taxon>Streptomyces cinnamoneus group</taxon>
    </lineage>
</organism>
<dbReference type="AlphaFoldDB" id="A0A2G1XI22"/>
<evidence type="ECO:0008006" key="4">
    <source>
        <dbReference type="Google" id="ProtNLM"/>
    </source>
</evidence>
<dbReference type="Proteomes" id="UP000222531">
    <property type="component" value="Unassembled WGS sequence"/>
</dbReference>
<evidence type="ECO:0000256" key="1">
    <source>
        <dbReference type="SAM" id="MobiDB-lite"/>
    </source>
</evidence>
<feature type="compositionally biased region" description="Low complexity" evidence="1">
    <location>
        <begin position="105"/>
        <end position="127"/>
    </location>
</feature>